<gene>
    <name evidence="2" type="ORF">ARMGADRAFT_1064846</name>
</gene>
<dbReference type="InParanoid" id="A0A2H3DNN4"/>
<evidence type="ECO:0000313" key="3">
    <source>
        <dbReference type="Proteomes" id="UP000217790"/>
    </source>
</evidence>
<dbReference type="AlphaFoldDB" id="A0A2H3DNN4"/>
<accession>A0A2H3DNN4</accession>
<organism evidence="2 3">
    <name type="scientific">Armillaria gallica</name>
    <name type="common">Bulbous honey fungus</name>
    <name type="synonym">Armillaria bulbosa</name>
    <dbReference type="NCBI Taxonomy" id="47427"/>
    <lineage>
        <taxon>Eukaryota</taxon>
        <taxon>Fungi</taxon>
        <taxon>Dikarya</taxon>
        <taxon>Basidiomycota</taxon>
        <taxon>Agaricomycotina</taxon>
        <taxon>Agaricomycetes</taxon>
        <taxon>Agaricomycetidae</taxon>
        <taxon>Agaricales</taxon>
        <taxon>Marasmiineae</taxon>
        <taxon>Physalacriaceae</taxon>
        <taxon>Armillaria</taxon>
    </lineage>
</organism>
<dbReference type="Gene3D" id="3.40.50.12780">
    <property type="entry name" value="N-terminal domain of ligase-like"/>
    <property type="match status" value="1"/>
</dbReference>
<name>A0A2H3DNN4_ARMGA</name>
<dbReference type="InterPro" id="IPR042099">
    <property type="entry name" value="ANL_N_sf"/>
</dbReference>
<feature type="region of interest" description="Disordered" evidence="1">
    <location>
        <begin position="246"/>
        <end position="300"/>
    </location>
</feature>
<dbReference type="Proteomes" id="UP000217790">
    <property type="component" value="Unassembled WGS sequence"/>
</dbReference>
<feature type="compositionally biased region" description="Polar residues" evidence="1">
    <location>
        <begin position="268"/>
        <end position="283"/>
    </location>
</feature>
<evidence type="ECO:0008006" key="4">
    <source>
        <dbReference type="Google" id="ProtNLM"/>
    </source>
</evidence>
<evidence type="ECO:0000256" key="1">
    <source>
        <dbReference type="SAM" id="MobiDB-lite"/>
    </source>
</evidence>
<reference evidence="3" key="1">
    <citation type="journal article" date="2017" name="Nat. Ecol. Evol.">
        <title>Genome expansion and lineage-specific genetic innovations in the forest pathogenic fungi Armillaria.</title>
        <authorList>
            <person name="Sipos G."/>
            <person name="Prasanna A.N."/>
            <person name="Walter M.C."/>
            <person name="O'Connor E."/>
            <person name="Balint B."/>
            <person name="Krizsan K."/>
            <person name="Kiss B."/>
            <person name="Hess J."/>
            <person name="Varga T."/>
            <person name="Slot J."/>
            <person name="Riley R."/>
            <person name="Boka B."/>
            <person name="Rigling D."/>
            <person name="Barry K."/>
            <person name="Lee J."/>
            <person name="Mihaltcheva S."/>
            <person name="LaButti K."/>
            <person name="Lipzen A."/>
            <person name="Waldron R."/>
            <person name="Moloney N.M."/>
            <person name="Sperisen C."/>
            <person name="Kredics L."/>
            <person name="Vagvoelgyi C."/>
            <person name="Patrignani A."/>
            <person name="Fitzpatrick D."/>
            <person name="Nagy I."/>
            <person name="Doyle S."/>
            <person name="Anderson J.B."/>
            <person name="Grigoriev I.V."/>
            <person name="Gueldener U."/>
            <person name="Muensterkoetter M."/>
            <person name="Nagy L.G."/>
        </authorList>
    </citation>
    <scope>NUCLEOTIDE SEQUENCE [LARGE SCALE GENOMIC DNA]</scope>
    <source>
        <strain evidence="3">Ar21-2</strain>
    </source>
</reference>
<proteinExistence type="predicted"/>
<keyword evidence="3" id="KW-1185">Reference proteome</keyword>
<dbReference type="OrthoDB" id="429813at2759"/>
<feature type="compositionally biased region" description="Polar residues" evidence="1">
    <location>
        <begin position="246"/>
        <end position="255"/>
    </location>
</feature>
<evidence type="ECO:0000313" key="2">
    <source>
        <dbReference type="EMBL" id="PBK89873.1"/>
    </source>
</evidence>
<dbReference type="SUPFAM" id="SSF56801">
    <property type="entry name" value="Acetyl-CoA synthetase-like"/>
    <property type="match status" value="1"/>
</dbReference>
<dbReference type="EMBL" id="KZ293667">
    <property type="protein sequence ID" value="PBK89873.1"/>
    <property type="molecule type" value="Genomic_DNA"/>
</dbReference>
<dbReference type="STRING" id="47427.A0A2H3DNN4"/>
<sequence length="425" mass="47651">MINLFPGFSEFPIITSFGVNSGWQANMGIHRAIPPQLPNRQAVESGTFRPPPIDGSFTLQEMYDWHLQHSPNHRLFVYSREDGSIRTICWSEAVTAIYTGARLIKSLVPFNSNKLPVVAILTMSDSITYFTTMMSVLRANYVLFPISPRNSAQVVAHLLHKVGVQHVLIGRDASMQALARDALEVLKSQYLTTELPETSVAPAFEDLFLPEWQKNTSDEDLPLKEVDPDSAMMYLHSSGDCFFSSTSQNANSGRGDSQENDEGCENVPTDSEQSHSYQTTPRLSSVGLDTHRHSSDPASTAILEHPKGKKWALRHSNAPILVPKLRHLRSLEFCIEFVASEFWAALEEERICIQRVSLSLSDNDPALFVYLCSYSGLQSLFLRIRSGFGEETQKGMERVHKRHGKLVECEPPGLQFAPYDVEDFS</sequence>
<protein>
    <recommendedName>
        <fullName evidence="4">Acetyl-CoA synthetase-like protein</fullName>
    </recommendedName>
</protein>